<evidence type="ECO:0000313" key="2">
    <source>
        <dbReference type="Proteomes" id="UP000076532"/>
    </source>
</evidence>
<dbReference type="EMBL" id="KV417913">
    <property type="protein sequence ID" value="KZP04540.1"/>
    <property type="molecule type" value="Genomic_DNA"/>
</dbReference>
<name>A0A167V1J3_9AGAM</name>
<proteinExistence type="predicted"/>
<dbReference type="Proteomes" id="UP000076532">
    <property type="component" value="Unassembled WGS sequence"/>
</dbReference>
<accession>A0A167V1J3</accession>
<reference evidence="1 2" key="1">
    <citation type="journal article" date="2016" name="Mol. Biol. Evol.">
        <title>Comparative Genomics of Early-Diverging Mushroom-Forming Fungi Provides Insights into the Origins of Lignocellulose Decay Capabilities.</title>
        <authorList>
            <person name="Nagy L.G."/>
            <person name="Riley R."/>
            <person name="Tritt A."/>
            <person name="Adam C."/>
            <person name="Daum C."/>
            <person name="Floudas D."/>
            <person name="Sun H."/>
            <person name="Yadav J.S."/>
            <person name="Pangilinan J."/>
            <person name="Larsson K.H."/>
            <person name="Matsuura K."/>
            <person name="Barry K."/>
            <person name="Labutti K."/>
            <person name="Kuo R."/>
            <person name="Ohm R.A."/>
            <person name="Bhattacharya S.S."/>
            <person name="Shirouzu T."/>
            <person name="Yoshinaga Y."/>
            <person name="Martin F.M."/>
            <person name="Grigoriev I.V."/>
            <person name="Hibbett D.S."/>
        </authorList>
    </citation>
    <scope>NUCLEOTIDE SEQUENCE [LARGE SCALE GENOMIC DNA]</scope>
    <source>
        <strain evidence="1 2">CBS 109695</strain>
    </source>
</reference>
<gene>
    <name evidence="1" type="ORF">FIBSPDRAFT_1054619</name>
</gene>
<keyword evidence="2" id="KW-1185">Reference proteome</keyword>
<dbReference type="AlphaFoldDB" id="A0A167V1J3"/>
<protein>
    <submittedName>
        <fullName evidence="1">Uncharacterized protein</fullName>
    </submittedName>
</protein>
<organism evidence="1 2">
    <name type="scientific">Athelia psychrophila</name>
    <dbReference type="NCBI Taxonomy" id="1759441"/>
    <lineage>
        <taxon>Eukaryota</taxon>
        <taxon>Fungi</taxon>
        <taxon>Dikarya</taxon>
        <taxon>Basidiomycota</taxon>
        <taxon>Agaricomycotina</taxon>
        <taxon>Agaricomycetes</taxon>
        <taxon>Agaricomycetidae</taxon>
        <taxon>Atheliales</taxon>
        <taxon>Atheliaceae</taxon>
        <taxon>Athelia</taxon>
    </lineage>
</organism>
<evidence type="ECO:0000313" key="1">
    <source>
        <dbReference type="EMBL" id="KZP04540.1"/>
    </source>
</evidence>
<dbReference type="OrthoDB" id="2884925at2759"/>
<sequence length="341" mass="38675">MATTASPVSKVSTEIFSVFFRERALDCHWLAQTDTSRTLSHVCRQWRYIAIDDPLLWNAIHLGTGTEGEVLFEKLCFERSKQTGLDIFYSDNREDYPHSTRQDIIYNRSGFRDLLEPFDPTILHLSRCRQLRLYFMSRACAFAVLSALKTASAPRLTHIEIVVDCGSNASHRIHWPRPGDIFTGGASLLTFVDLRAISPLQCHIPLQRVTTLVLNTQQTYNEQCADLNSSELVKILREVAPTLQHLKLKGNPVLQQGDHLIQWPELELPALLKFVFGATLDDEGLRRYLGSVCKFLVMPSLEDLNIFHLDHLPVGEAWAALNGKLGARIKYLALHLELDDV</sequence>